<dbReference type="Proteomes" id="UP000823615">
    <property type="component" value="Unassembled WGS sequence"/>
</dbReference>
<evidence type="ECO:0000259" key="3">
    <source>
        <dbReference type="Pfam" id="PF03065"/>
    </source>
</evidence>
<dbReference type="Pfam" id="PF03065">
    <property type="entry name" value="Glyco_hydro_57"/>
    <property type="match status" value="1"/>
</dbReference>
<dbReference type="EMBL" id="JADIMT010000095">
    <property type="protein sequence ID" value="MBO8436998.1"/>
    <property type="molecule type" value="Genomic_DNA"/>
</dbReference>
<dbReference type="AlphaFoldDB" id="A0A9D9E0N7"/>
<dbReference type="CDD" id="cd10797">
    <property type="entry name" value="GH57N_APU_like_1"/>
    <property type="match status" value="1"/>
</dbReference>
<name>A0A9D9E0N7_9SPIO</name>
<reference evidence="4" key="2">
    <citation type="journal article" date="2021" name="PeerJ">
        <title>Extensive microbial diversity within the chicken gut microbiome revealed by metagenomics and culture.</title>
        <authorList>
            <person name="Gilroy R."/>
            <person name="Ravi A."/>
            <person name="Getino M."/>
            <person name="Pursley I."/>
            <person name="Horton D.L."/>
            <person name="Alikhan N.F."/>
            <person name="Baker D."/>
            <person name="Gharbi K."/>
            <person name="Hall N."/>
            <person name="Watson M."/>
            <person name="Adriaenssens E.M."/>
            <person name="Foster-Nyarko E."/>
            <person name="Jarju S."/>
            <person name="Secka A."/>
            <person name="Antonio M."/>
            <person name="Oren A."/>
            <person name="Chaudhuri R.R."/>
            <person name="La Ragione R."/>
            <person name="Hildebrand F."/>
            <person name="Pallen M.J."/>
        </authorList>
    </citation>
    <scope>NUCLEOTIDE SEQUENCE</scope>
    <source>
        <strain evidence="4">7293</strain>
    </source>
</reference>
<gene>
    <name evidence="4" type="ORF">IAA97_08475</name>
</gene>
<dbReference type="Gene3D" id="3.20.110.20">
    <property type="match status" value="1"/>
</dbReference>
<dbReference type="Pfam" id="PF12055">
    <property type="entry name" value="DUF3536"/>
    <property type="match status" value="1"/>
</dbReference>
<accession>A0A9D9E0N7</accession>
<keyword evidence="2" id="KW-0119">Carbohydrate metabolism</keyword>
<evidence type="ECO:0000313" key="4">
    <source>
        <dbReference type="EMBL" id="MBO8436998.1"/>
    </source>
</evidence>
<reference evidence="4" key="1">
    <citation type="submission" date="2020-10" db="EMBL/GenBank/DDBJ databases">
        <authorList>
            <person name="Gilroy R."/>
        </authorList>
    </citation>
    <scope>NUCLEOTIDE SEQUENCE</scope>
    <source>
        <strain evidence="4">7293</strain>
    </source>
</reference>
<dbReference type="PANTHER" id="PTHR36306:SF3">
    <property type="entry name" value="GLYCOSIDE HYDROLASE FAMILY 57"/>
    <property type="match status" value="1"/>
</dbReference>
<dbReference type="InterPro" id="IPR021923">
    <property type="entry name" value="DUF3536"/>
</dbReference>
<evidence type="ECO:0000256" key="1">
    <source>
        <dbReference type="ARBA" id="ARBA00006821"/>
    </source>
</evidence>
<dbReference type="InterPro" id="IPR011330">
    <property type="entry name" value="Glyco_hydro/deAcase_b/a-brl"/>
</dbReference>
<dbReference type="InterPro" id="IPR052046">
    <property type="entry name" value="GH57_Enzymes"/>
</dbReference>
<comment type="caution">
    <text evidence="4">The sequence shown here is derived from an EMBL/GenBank/DDBJ whole genome shotgun (WGS) entry which is preliminary data.</text>
</comment>
<organism evidence="4 5">
    <name type="scientific">Candidatus Ornithospirochaeta stercoripullorum</name>
    <dbReference type="NCBI Taxonomy" id="2840899"/>
    <lineage>
        <taxon>Bacteria</taxon>
        <taxon>Pseudomonadati</taxon>
        <taxon>Spirochaetota</taxon>
        <taxon>Spirochaetia</taxon>
        <taxon>Spirochaetales</taxon>
        <taxon>Spirochaetaceae</taxon>
        <taxon>Spirochaetaceae incertae sedis</taxon>
        <taxon>Candidatus Ornithospirochaeta</taxon>
    </lineage>
</organism>
<comment type="similarity">
    <text evidence="1">Belongs to the glycosyl hydrolase 57 family.</text>
</comment>
<evidence type="ECO:0000256" key="2">
    <source>
        <dbReference type="ARBA" id="ARBA00023277"/>
    </source>
</evidence>
<dbReference type="InterPro" id="IPR004300">
    <property type="entry name" value="Glyco_hydro_57_N"/>
</dbReference>
<evidence type="ECO:0000313" key="5">
    <source>
        <dbReference type="Proteomes" id="UP000823615"/>
    </source>
</evidence>
<dbReference type="SUPFAM" id="SSF88713">
    <property type="entry name" value="Glycoside hydrolase/deacetylase"/>
    <property type="match status" value="1"/>
</dbReference>
<dbReference type="PANTHER" id="PTHR36306">
    <property type="entry name" value="ALPHA-AMYLASE-RELATED-RELATED"/>
    <property type="match status" value="1"/>
</dbReference>
<dbReference type="GO" id="GO:0005975">
    <property type="term" value="P:carbohydrate metabolic process"/>
    <property type="evidence" value="ECO:0007669"/>
    <property type="project" value="InterPro"/>
</dbReference>
<proteinExistence type="inferred from homology"/>
<sequence>MNSEQKRTSIILHGHFYQPPRENPFTGIVPKQSSASPYNDWNERIYHDCYGANLHSRYLDSDGRIISITNNFSYISYNFGPTLLSWMEETHPDAIEELVESDRESIKRLGHGNAMAQGFNHTILPLDKVKDARLQIEWGAMDFERFFGRKAEGMWLPECGVNKDVIQLLAEEGIKFIVLSPWQCKAIETDAGKMTVLQGKPAPYWEPYILTGTNGGEVAAFFYHPSLAEAISFGHMLRSADNLYATLKSIQKADGKPLIHTATDGETYGHHEPYGDMALAALIRKVEERDDFVFDNYASYLERHPAVKHAELHQGEGGKGTSWSCSHGVSRWYKDCGCHTGGEAGWNQAWRTPLRNGLNALSEKLDSIFNDEIKKIFGGKVDPEMILREAGEEYIGKISMRELIENFHKKYSFASLYDVELAHLLSGIKNKHFSYTSCGFFFADISGIEPRQDIKYALYAIKMFQPYCKGDLLFPFLSDLRKAKSNIKAQGDGMNIAQEEMKGLPGEAEAALFFFLNRSLARPTDFCDTYGRFILCHMDIDDADNFSADITDTVTLKLFRFTVLASSSIDSGLNLYLCENDETDKPINRLRLTNQDIPDRMLDTVYGWIDNSMNQMTFTELAELARDMRHFSMLVKNSRYIPMETLVMENLGLTIKIIKSLFTVYVDVTPAVRKEILGNMIDFVRKCGRDSDIASINTILSEHSKYLASLVKAEGMTQKNADSIIELLTLARSHGFEPDTKDLQNMIYPYYCGTKKAECSKDLLRNASLTLNFK</sequence>
<protein>
    <submittedName>
        <fullName evidence="4">DUF3536 domain-containing protein</fullName>
    </submittedName>
</protein>
<feature type="domain" description="Glycoside hydrolase family 57 N-terminal" evidence="3">
    <location>
        <begin position="53"/>
        <end position="299"/>
    </location>
</feature>
<dbReference type="GO" id="GO:0003824">
    <property type="term" value="F:catalytic activity"/>
    <property type="evidence" value="ECO:0007669"/>
    <property type="project" value="InterPro"/>
</dbReference>